<comment type="caution">
    <text evidence="1">The sequence shown here is derived from an EMBL/GenBank/DDBJ whole genome shotgun (WGS) entry which is preliminary data.</text>
</comment>
<accession>A0A7X1PK12</accession>
<evidence type="ECO:0000313" key="1">
    <source>
        <dbReference type="EMBL" id="MQA53435.1"/>
    </source>
</evidence>
<sequence>MNAVTMGKHFTTLHPKGIVEIVSAAQNTGGLIIQTGLIAPSNGTVDLYVGPTGSSLADSAIIFSGNGSHITNSNSEVVMPYPIRIPAGKALWTYSSTPDGAIALTWDLLA</sequence>
<organism evidence="1 2">
    <name type="scientific">Pseudomonas piscis</name>
    <dbReference type="NCBI Taxonomy" id="2614538"/>
    <lineage>
        <taxon>Bacteria</taxon>
        <taxon>Pseudomonadati</taxon>
        <taxon>Pseudomonadota</taxon>
        <taxon>Gammaproteobacteria</taxon>
        <taxon>Pseudomonadales</taxon>
        <taxon>Pseudomonadaceae</taxon>
        <taxon>Pseudomonas</taxon>
    </lineage>
</organism>
<dbReference type="RefSeq" id="WP_152897153.1">
    <property type="nucleotide sequence ID" value="NZ_WHUV01000001.1"/>
</dbReference>
<dbReference type="AlphaFoldDB" id="A0A7X1PK12"/>
<reference evidence="1 2" key="1">
    <citation type="submission" date="2019-10" db="EMBL/GenBank/DDBJ databases">
        <title>Pseudomonas dajingensis sp. nov., isolated from the profound head ulcers of farmed Murray cod (Maccullochella peelii peelii).</title>
        <authorList>
            <person name="Liu Y."/>
        </authorList>
    </citation>
    <scope>NUCLEOTIDE SEQUENCE [LARGE SCALE GENOMIC DNA]</scope>
    <source>
        <strain evidence="1 2">MC042</strain>
    </source>
</reference>
<gene>
    <name evidence="1" type="ORF">GDH07_08920</name>
</gene>
<protein>
    <submittedName>
        <fullName evidence="1">Uncharacterized protein</fullName>
    </submittedName>
</protein>
<evidence type="ECO:0000313" key="2">
    <source>
        <dbReference type="Proteomes" id="UP000486534"/>
    </source>
</evidence>
<dbReference type="EMBL" id="WHUV01000001">
    <property type="protein sequence ID" value="MQA53435.1"/>
    <property type="molecule type" value="Genomic_DNA"/>
</dbReference>
<name>A0A7X1PK12_9PSED</name>
<dbReference type="Proteomes" id="UP000486534">
    <property type="component" value="Unassembled WGS sequence"/>
</dbReference>
<proteinExistence type="predicted"/>